<dbReference type="RefSeq" id="WP_218564825.1">
    <property type="nucleotide sequence ID" value="NZ_UHIC01000001.1"/>
</dbReference>
<dbReference type="InterPro" id="IPR004099">
    <property type="entry name" value="Pyr_nucl-diS_OxRdtase_dimer"/>
</dbReference>
<dbReference type="Gene3D" id="3.50.50.60">
    <property type="entry name" value="FAD/NAD(P)-binding domain"/>
    <property type="match status" value="2"/>
</dbReference>
<evidence type="ECO:0000313" key="15">
    <source>
        <dbReference type="Proteomes" id="UP000254601"/>
    </source>
</evidence>
<dbReference type="FunFam" id="3.30.390.30:FF:000001">
    <property type="entry name" value="Dihydrolipoyl dehydrogenase"/>
    <property type="match status" value="1"/>
</dbReference>
<feature type="binding site" evidence="9">
    <location>
        <position position="255"/>
    </location>
    <ligand>
        <name>NAD(+)</name>
        <dbReference type="ChEBI" id="CHEBI:57540"/>
    </ligand>
</feature>
<feature type="binding site" evidence="9">
    <location>
        <begin position="169"/>
        <end position="176"/>
    </location>
    <ligand>
        <name>NAD(+)</name>
        <dbReference type="ChEBI" id="CHEBI:57540"/>
    </ligand>
</feature>
<evidence type="ECO:0000259" key="12">
    <source>
        <dbReference type="Pfam" id="PF02852"/>
    </source>
</evidence>
<dbReference type="GO" id="GO:0016668">
    <property type="term" value="F:oxidoreductase activity, acting on a sulfur group of donors, NAD(P) as acceptor"/>
    <property type="evidence" value="ECO:0007669"/>
    <property type="project" value="InterPro"/>
</dbReference>
<evidence type="ECO:0000256" key="1">
    <source>
        <dbReference type="ARBA" id="ARBA00007532"/>
    </source>
</evidence>
<evidence type="ECO:0000256" key="5">
    <source>
        <dbReference type="ARBA" id="ARBA00023002"/>
    </source>
</evidence>
<accession>A0A380N071</accession>
<dbReference type="GO" id="GO:0016152">
    <property type="term" value="F:mercury (II) reductase (NADP+) activity"/>
    <property type="evidence" value="ECO:0007669"/>
    <property type="project" value="UniProtKB-EC"/>
</dbReference>
<evidence type="ECO:0000256" key="4">
    <source>
        <dbReference type="ARBA" id="ARBA00022857"/>
    </source>
</evidence>
<keyword evidence="6" id="KW-1015">Disulfide bond</keyword>
<dbReference type="PRINTS" id="PR00368">
    <property type="entry name" value="FADPNR"/>
</dbReference>
<feature type="binding site" evidence="9">
    <location>
        <position position="296"/>
    </location>
    <ligand>
        <name>FAD</name>
        <dbReference type="ChEBI" id="CHEBI:57692"/>
    </ligand>
</feature>
<feature type="binding site" evidence="9">
    <location>
        <position position="52"/>
    </location>
    <ligand>
        <name>FAD</name>
        <dbReference type="ChEBI" id="CHEBI:57692"/>
    </ligand>
</feature>
<proteinExistence type="inferred from homology"/>
<dbReference type="GO" id="GO:0050660">
    <property type="term" value="F:flavin adenine dinucleotide binding"/>
    <property type="evidence" value="ECO:0007669"/>
    <property type="project" value="TreeGrafter"/>
</dbReference>
<comment type="cofactor">
    <cofactor evidence="9">
        <name>FAD</name>
        <dbReference type="ChEBI" id="CHEBI:57692"/>
    </cofactor>
    <text evidence="9">Binds 1 FAD per subunit.</text>
</comment>
<evidence type="ECO:0000256" key="3">
    <source>
        <dbReference type="ARBA" id="ARBA00022827"/>
    </source>
</evidence>
<dbReference type="InterPro" id="IPR001100">
    <property type="entry name" value="Pyr_nuc-diS_OxRdtase"/>
</dbReference>
<organism evidence="14 15">
    <name type="scientific">Suttonella ornithocola</name>
    <dbReference type="NCBI Taxonomy" id="279832"/>
    <lineage>
        <taxon>Bacteria</taxon>
        <taxon>Pseudomonadati</taxon>
        <taxon>Pseudomonadota</taxon>
        <taxon>Gammaproteobacteria</taxon>
        <taxon>Cardiobacteriales</taxon>
        <taxon>Cardiobacteriaceae</taxon>
        <taxon>Suttonella</taxon>
    </lineage>
</organism>
<evidence type="ECO:0000256" key="11">
    <source>
        <dbReference type="RuleBase" id="RU003691"/>
    </source>
</evidence>
<name>A0A380N071_9GAMM</name>
<dbReference type="SUPFAM" id="SSF51905">
    <property type="entry name" value="FAD/NAD(P)-binding domain"/>
    <property type="match status" value="1"/>
</dbReference>
<keyword evidence="4" id="KW-0521">NADP</keyword>
<feature type="domain" description="FAD/NAD(P)-binding" evidence="13">
    <location>
        <begin position="7"/>
        <end position="306"/>
    </location>
</feature>
<dbReference type="InterPro" id="IPR016156">
    <property type="entry name" value="FAD/NAD-linked_Rdtase_dimer_sf"/>
</dbReference>
<keyword evidence="5 11" id="KW-0560">Oxidoreductase</keyword>
<feature type="binding site" evidence="9">
    <location>
        <position position="192"/>
    </location>
    <ligand>
        <name>NAD(+)</name>
        <dbReference type="ChEBI" id="CHEBI:57540"/>
    </ligand>
</feature>
<keyword evidence="15" id="KW-1185">Reference proteome</keyword>
<dbReference type="Proteomes" id="UP000254601">
    <property type="component" value="Unassembled WGS sequence"/>
</dbReference>
<dbReference type="InterPro" id="IPR036188">
    <property type="entry name" value="FAD/NAD-bd_sf"/>
</dbReference>
<keyword evidence="2 11" id="KW-0285">Flavoprotein</keyword>
<dbReference type="PANTHER" id="PTHR43014:SF4">
    <property type="entry name" value="PYRIDINE NUCLEOTIDE-DISULFIDE OXIDOREDUCTASE RCLA-RELATED"/>
    <property type="match status" value="1"/>
</dbReference>
<evidence type="ECO:0000259" key="13">
    <source>
        <dbReference type="Pfam" id="PF07992"/>
    </source>
</evidence>
<evidence type="ECO:0000256" key="8">
    <source>
        <dbReference type="PIRSR" id="PIRSR000350-2"/>
    </source>
</evidence>
<reference evidence="14 15" key="1">
    <citation type="submission" date="2018-06" db="EMBL/GenBank/DDBJ databases">
        <authorList>
            <consortium name="Pathogen Informatics"/>
            <person name="Doyle S."/>
        </authorList>
    </citation>
    <scope>NUCLEOTIDE SEQUENCE [LARGE SCALE GENOMIC DNA]</scope>
    <source>
        <strain evidence="14 15">NCTC13337</strain>
    </source>
</reference>
<evidence type="ECO:0000256" key="10">
    <source>
        <dbReference type="PIRSR" id="PIRSR000350-4"/>
    </source>
</evidence>
<dbReference type="PIRSF" id="PIRSF000350">
    <property type="entry name" value="Mercury_reductase_MerA"/>
    <property type="match status" value="1"/>
</dbReference>
<dbReference type="Gene3D" id="3.30.390.30">
    <property type="match status" value="1"/>
</dbReference>
<evidence type="ECO:0000313" key="14">
    <source>
        <dbReference type="EMBL" id="SUO97666.1"/>
    </source>
</evidence>
<feature type="disulfide bond" description="Redox-active" evidence="10">
    <location>
        <begin position="43"/>
        <end position="48"/>
    </location>
</feature>
<dbReference type="EMBL" id="UHIC01000001">
    <property type="protein sequence ID" value="SUO97666.1"/>
    <property type="molecule type" value="Genomic_DNA"/>
</dbReference>
<dbReference type="GO" id="GO:0003955">
    <property type="term" value="F:NAD(P)H dehydrogenase (quinone) activity"/>
    <property type="evidence" value="ECO:0007669"/>
    <property type="project" value="TreeGrafter"/>
</dbReference>
<comment type="similarity">
    <text evidence="1 11">Belongs to the class-I pyridine nucleotide-disulfide oxidoreductase family.</text>
</comment>
<keyword evidence="7 11" id="KW-0676">Redox-active center</keyword>
<dbReference type="EC" id="1.16.1.1" evidence="14"/>
<keyword evidence="3 9" id="KW-0274">FAD</keyword>
<dbReference type="Pfam" id="PF07992">
    <property type="entry name" value="Pyr_redox_2"/>
    <property type="match status" value="1"/>
</dbReference>
<sequence length="444" mass="48135">MRQVENLIIGFGKAGKTLAGDLAKAGQSVILVEASSKMYGGTCINIGCIPSKKLAFLAHEKAAETGLAFEQAVVQKDKLISALNKANYEKVAKVAEVITGKATFKDAHTVEISLADGGEETIQAERIFINTGASNWQPPIEGVENNPYILDSTALMELEKTPEHLVIVGGGYIGLEFAFTLSSFGSKVTILETLDTFLPREDREIAAELEKIMNKRNIHVRLNQKVKRIEASDTQAIVHTADDTLTADAVLIATGRRANVEGLGLEKAGVELAERGHIAVNDKLQTSQPHIWAMGDVAGSPQFTYISLDDYRIVKDQLLGEGKRTTKGRTFPYAVFVQPPLANVGLTEAQAKEKGITVKTATLPASAIPKAKILEQTDGLLKAVIDAESGKVIGAQLLCAEAHEIINFLDLAIRCELHWQDIRDHIFTHPTMSEALNDLFAQFA</sequence>
<keyword evidence="9" id="KW-0520">NAD</keyword>
<dbReference type="InterPro" id="IPR023753">
    <property type="entry name" value="FAD/NAD-binding_dom"/>
</dbReference>
<dbReference type="SUPFAM" id="SSF55424">
    <property type="entry name" value="FAD/NAD-linked reductases, dimerisation (C-terminal) domain"/>
    <property type="match status" value="1"/>
</dbReference>
<evidence type="ECO:0000256" key="2">
    <source>
        <dbReference type="ARBA" id="ARBA00022630"/>
    </source>
</evidence>
<dbReference type="PANTHER" id="PTHR43014">
    <property type="entry name" value="MERCURIC REDUCTASE"/>
    <property type="match status" value="1"/>
</dbReference>
<evidence type="ECO:0000256" key="9">
    <source>
        <dbReference type="PIRSR" id="PIRSR000350-3"/>
    </source>
</evidence>
<feature type="active site" description="Proton acceptor" evidence="8">
    <location>
        <position position="429"/>
    </location>
</feature>
<dbReference type="PROSITE" id="PS00076">
    <property type="entry name" value="PYRIDINE_REDOX_1"/>
    <property type="match status" value="1"/>
</dbReference>
<feature type="domain" description="Pyridine nucleotide-disulphide oxidoreductase dimerisation" evidence="12">
    <location>
        <begin position="332"/>
        <end position="438"/>
    </location>
</feature>
<protein>
    <submittedName>
        <fullName evidence="14">Mercuric reductase</fullName>
        <ecNumber evidence="14">1.16.1.1</ecNumber>
    </submittedName>
</protein>
<evidence type="ECO:0000256" key="7">
    <source>
        <dbReference type="ARBA" id="ARBA00023284"/>
    </source>
</evidence>
<keyword evidence="9" id="KW-0547">Nucleotide-binding</keyword>
<gene>
    <name evidence="14" type="primary">merA</name>
    <name evidence="14" type="ORF">NCTC13337_02555</name>
</gene>
<evidence type="ECO:0000256" key="6">
    <source>
        <dbReference type="ARBA" id="ARBA00023157"/>
    </source>
</evidence>
<dbReference type="AlphaFoldDB" id="A0A380N071"/>
<dbReference type="InterPro" id="IPR012999">
    <property type="entry name" value="Pyr_OxRdtase_I_AS"/>
</dbReference>
<dbReference type="Pfam" id="PF02852">
    <property type="entry name" value="Pyr_redox_dim"/>
    <property type="match status" value="1"/>
</dbReference>
<dbReference type="PRINTS" id="PR00411">
    <property type="entry name" value="PNDRDTASEI"/>
</dbReference>